<evidence type="ECO:0000259" key="12">
    <source>
        <dbReference type="PROSITE" id="PS50109"/>
    </source>
</evidence>
<evidence type="ECO:0000256" key="9">
    <source>
        <dbReference type="ARBA" id="ARBA00023012"/>
    </source>
</evidence>
<evidence type="ECO:0000256" key="8">
    <source>
        <dbReference type="ARBA" id="ARBA00022989"/>
    </source>
</evidence>
<keyword evidence="4" id="KW-0597">Phosphoprotein</keyword>
<dbReference type="PROSITE" id="PS50109">
    <property type="entry name" value="HIS_KIN"/>
    <property type="match status" value="1"/>
</dbReference>
<dbReference type="EMBL" id="JAGSPN010000001">
    <property type="protein sequence ID" value="MBR7781141.1"/>
    <property type="molecule type" value="Genomic_DNA"/>
</dbReference>
<comment type="subcellular location">
    <subcellularLocation>
        <location evidence="2">Cell inner membrane</location>
        <topology evidence="2">Multi-pass membrane protein</topology>
    </subcellularLocation>
</comment>
<dbReference type="Pfam" id="PF02518">
    <property type="entry name" value="HATPase_c"/>
    <property type="match status" value="1"/>
</dbReference>
<dbReference type="InterPro" id="IPR013727">
    <property type="entry name" value="2CSK_N"/>
</dbReference>
<dbReference type="SMART" id="SM00387">
    <property type="entry name" value="HATPase_c"/>
    <property type="match status" value="1"/>
</dbReference>
<evidence type="ECO:0000256" key="7">
    <source>
        <dbReference type="ARBA" id="ARBA00022777"/>
    </source>
</evidence>
<keyword evidence="10 11" id="KW-0472">Membrane</keyword>
<name>A0A941DNB0_9BURK</name>
<dbReference type="CDD" id="cd00082">
    <property type="entry name" value="HisKA"/>
    <property type="match status" value="1"/>
</dbReference>
<dbReference type="SMART" id="SM00304">
    <property type="entry name" value="HAMP"/>
    <property type="match status" value="1"/>
</dbReference>
<evidence type="ECO:0000313" key="14">
    <source>
        <dbReference type="EMBL" id="MBR7781141.1"/>
    </source>
</evidence>
<dbReference type="InterPro" id="IPR003661">
    <property type="entry name" value="HisK_dim/P_dom"/>
</dbReference>
<dbReference type="RefSeq" id="WP_212686474.1">
    <property type="nucleotide sequence ID" value="NZ_JAGSPN010000001.1"/>
</dbReference>
<dbReference type="PANTHER" id="PTHR45436:SF1">
    <property type="entry name" value="SENSOR PROTEIN QSEC"/>
    <property type="match status" value="1"/>
</dbReference>
<comment type="catalytic activity">
    <reaction evidence="1">
        <text>ATP + protein L-histidine = ADP + protein N-phospho-L-histidine.</text>
        <dbReference type="EC" id="2.7.13.3"/>
    </reaction>
</comment>
<evidence type="ECO:0000256" key="5">
    <source>
        <dbReference type="ARBA" id="ARBA00022679"/>
    </source>
</evidence>
<dbReference type="InterPro" id="IPR003594">
    <property type="entry name" value="HATPase_dom"/>
</dbReference>
<keyword evidence="15" id="KW-1185">Reference proteome</keyword>
<keyword evidence="8 11" id="KW-1133">Transmembrane helix</keyword>
<feature type="domain" description="Histidine kinase" evidence="12">
    <location>
        <begin position="269"/>
        <end position="489"/>
    </location>
</feature>
<reference evidence="14" key="1">
    <citation type="submission" date="2021-04" db="EMBL/GenBank/DDBJ databases">
        <title>novel species isolated from subtropical streams in China.</title>
        <authorList>
            <person name="Lu H."/>
        </authorList>
    </citation>
    <scope>NUCLEOTIDE SEQUENCE</scope>
    <source>
        <strain evidence="14">LFS511W</strain>
    </source>
</reference>
<dbReference type="FunFam" id="3.30.565.10:FF:000006">
    <property type="entry name" value="Sensor histidine kinase WalK"/>
    <property type="match status" value="1"/>
</dbReference>
<evidence type="ECO:0000256" key="6">
    <source>
        <dbReference type="ARBA" id="ARBA00022692"/>
    </source>
</evidence>
<keyword evidence="6 11" id="KW-0812">Transmembrane</keyword>
<protein>
    <recommendedName>
        <fullName evidence="3">histidine kinase</fullName>
        <ecNumber evidence="3">2.7.13.3</ecNumber>
    </recommendedName>
</protein>
<comment type="caution">
    <text evidence="14">The sequence shown here is derived from an EMBL/GenBank/DDBJ whole genome shotgun (WGS) entry which is preliminary data.</text>
</comment>
<dbReference type="Pfam" id="PF00512">
    <property type="entry name" value="HisKA"/>
    <property type="match status" value="1"/>
</dbReference>
<dbReference type="SMART" id="SM00388">
    <property type="entry name" value="HisKA"/>
    <property type="match status" value="1"/>
</dbReference>
<accession>A0A941DNB0</accession>
<dbReference type="SUPFAM" id="SSF47384">
    <property type="entry name" value="Homodimeric domain of signal transducing histidine kinase"/>
    <property type="match status" value="1"/>
</dbReference>
<dbReference type="Gene3D" id="3.30.565.10">
    <property type="entry name" value="Histidine kinase-like ATPase, C-terminal domain"/>
    <property type="match status" value="1"/>
</dbReference>
<evidence type="ECO:0000256" key="10">
    <source>
        <dbReference type="ARBA" id="ARBA00023136"/>
    </source>
</evidence>
<dbReference type="InterPro" id="IPR003660">
    <property type="entry name" value="HAMP_dom"/>
</dbReference>
<dbReference type="PRINTS" id="PR00344">
    <property type="entry name" value="BCTRLSENSOR"/>
</dbReference>
<evidence type="ECO:0000313" key="15">
    <source>
        <dbReference type="Proteomes" id="UP000680067"/>
    </source>
</evidence>
<keyword evidence="7 14" id="KW-0418">Kinase</keyword>
<dbReference type="InterPro" id="IPR036097">
    <property type="entry name" value="HisK_dim/P_sf"/>
</dbReference>
<feature type="domain" description="HAMP" evidence="13">
    <location>
        <begin position="209"/>
        <end position="261"/>
    </location>
</feature>
<dbReference type="Proteomes" id="UP000680067">
    <property type="component" value="Unassembled WGS sequence"/>
</dbReference>
<dbReference type="PANTHER" id="PTHR45436">
    <property type="entry name" value="SENSOR HISTIDINE KINASE YKOH"/>
    <property type="match status" value="1"/>
</dbReference>
<keyword evidence="5" id="KW-0808">Transferase</keyword>
<evidence type="ECO:0000256" key="4">
    <source>
        <dbReference type="ARBA" id="ARBA00022553"/>
    </source>
</evidence>
<dbReference type="InterPro" id="IPR005467">
    <property type="entry name" value="His_kinase_dom"/>
</dbReference>
<sequence length="498" mass="55445">MAAAPGEPDQDTLNSLLQQPDEPAQRSLFGEILDWMLAPLLLLWPASIVITYLVAKSIANQPFDRGLEDKVLVLAQQVRQHDGQIHINLPPVAKDILRADDADHIYFQVRNQKGELLEGDAQFPAISEEEKPLAGGIQFRNFSLNGTEMRSAYTLIESVSKNNQNPVLIEVAETLEKRGVLANEIIKGVVLPQFVILPVALALVWFALTRGLSPVTELQKRIHARRPDDLSPVDTSQVPEEITPLVESMNEMLQRVEQSIAVQKSFIADAAHQMKTPLAGMRMQSELALRQDDPEEIRRSLQQLAKSSEAATRLINQLLTLAKAENREAAGQIRESLQLNDFVLDIVSDWLPAASQKNIDLGYEQCDSQLTLFASPVMLREVISNLIDNAIRYTPSGRSVTVRLDLDSQQALAILEVEDEGPGIPEEHREKVFQRFYRILGSNTQGSGLGLAIVREIVQQHGGSISIRDHHPGATPPGCIFRIVFPINPFNELQYDEQ</sequence>
<evidence type="ECO:0000256" key="1">
    <source>
        <dbReference type="ARBA" id="ARBA00000085"/>
    </source>
</evidence>
<dbReference type="Pfam" id="PF08521">
    <property type="entry name" value="2CSK_N"/>
    <property type="match status" value="1"/>
</dbReference>
<keyword evidence="9" id="KW-0902">Two-component regulatory system</keyword>
<feature type="transmembrane region" description="Helical" evidence="11">
    <location>
        <begin position="35"/>
        <end position="55"/>
    </location>
</feature>
<dbReference type="InterPro" id="IPR050428">
    <property type="entry name" value="TCS_sensor_his_kinase"/>
</dbReference>
<dbReference type="PROSITE" id="PS50885">
    <property type="entry name" value="HAMP"/>
    <property type="match status" value="1"/>
</dbReference>
<evidence type="ECO:0000256" key="3">
    <source>
        <dbReference type="ARBA" id="ARBA00012438"/>
    </source>
</evidence>
<dbReference type="GO" id="GO:0005886">
    <property type="term" value="C:plasma membrane"/>
    <property type="evidence" value="ECO:0007669"/>
    <property type="project" value="UniProtKB-SubCell"/>
</dbReference>
<organism evidence="14 15">
    <name type="scientific">Undibacterium luofuense</name>
    <dbReference type="NCBI Taxonomy" id="2828733"/>
    <lineage>
        <taxon>Bacteria</taxon>
        <taxon>Pseudomonadati</taxon>
        <taxon>Pseudomonadota</taxon>
        <taxon>Betaproteobacteria</taxon>
        <taxon>Burkholderiales</taxon>
        <taxon>Oxalobacteraceae</taxon>
        <taxon>Undibacterium</taxon>
    </lineage>
</organism>
<dbReference type="InterPro" id="IPR036890">
    <property type="entry name" value="HATPase_C_sf"/>
</dbReference>
<dbReference type="GO" id="GO:0000155">
    <property type="term" value="F:phosphorelay sensor kinase activity"/>
    <property type="evidence" value="ECO:0007669"/>
    <property type="project" value="InterPro"/>
</dbReference>
<dbReference type="EC" id="2.7.13.3" evidence="3"/>
<dbReference type="InterPro" id="IPR004358">
    <property type="entry name" value="Sig_transdc_His_kin-like_C"/>
</dbReference>
<evidence type="ECO:0000259" key="13">
    <source>
        <dbReference type="PROSITE" id="PS50885"/>
    </source>
</evidence>
<dbReference type="CDD" id="cd00075">
    <property type="entry name" value="HATPase"/>
    <property type="match status" value="1"/>
</dbReference>
<evidence type="ECO:0000256" key="11">
    <source>
        <dbReference type="SAM" id="Phobius"/>
    </source>
</evidence>
<dbReference type="AlphaFoldDB" id="A0A941DNB0"/>
<dbReference type="Gene3D" id="1.10.287.130">
    <property type="match status" value="1"/>
</dbReference>
<feature type="transmembrane region" description="Helical" evidence="11">
    <location>
        <begin position="185"/>
        <end position="208"/>
    </location>
</feature>
<proteinExistence type="predicted"/>
<dbReference type="SUPFAM" id="SSF55874">
    <property type="entry name" value="ATPase domain of HSP90 chaperone/DNA topoisomerase II/histidine kinase"/>
    <property type="match status" value="1"/>
</dbReference>
<gene>
    <name evidence="14" type="ORF">KDM89_03215</name>
</gene>
<evidence type="ECO:0000256" key="2">
    <source>
        <dbReference type="ARBA" id="ARBA00004429"/>
    </source>
</evidence>